<sequence length="42" mass="4844">MWREIRPAPENLLNRDFSAAAPSQKWFIDISNCPLARSTSRP</sequence>
<gene>
    <name evidence="1" type="ORF">FB547_11413</name>
</gene>
<evidence type="ECO:0000313" key="1">
    <source>
        <dbReference type="EMBL" id="TWD75942.1"/>
    </source>
</evidence>
<protein>
    <submittedName>
        <fullName evidence="1">Uncharacterized protein</fullName>
    </submittedName>
</protein>
<organism evidence="1 2">
    <name type="scientific">Variovorax beijingensis</name>
    <dbReference type="NCBI Taxonomy" id="2496117"/>
    <lineage>
        <taxon>Bacteria</taxon>
        <taxon>Pseudomonadati</taxon>
        <taxon>Pseudomonadota</taxon>
        <taxon>Betaproteobacteria</taxon>
        <taxon>Burkholderiales</taxon>
        <taxon>Comamonadaceae</taxon>
        <taxon>Variovorax</taxon>
    </lineage>
</organism>
<comment type="caution">
    <text evidence="1">The sequence shown here is derived from an EMBL/GenBank/DDBJ whole genome shotgun (WGS) entry which is preliminary data.</text>
</comment>
<evidence type="ECO:0000313" key="2">
    <source>
        <dbReference type="Proteomes" id="UP000319722"/>
    </source>
</evidence>
<accession>A0A561BB46</accession>
<dbReference type="EMBL" id="VIVL01000014">
    <property type="protein sequence ID" value="TWD75942.1"/>
    <property type="molecule type" value="Genomic_DNA"/>
</dbReference>
<dbReference type="Proteomes" id="UP000319722">
    <property type="component" value="Unassembled WGS sequence"/>
</dbReference>
<dbReference type="AlphaFoldDB" id="A0A561BB46"/>
<proteinExistence type="predicted"/>
<reference evidence="1 2" key="1">
    <citation type="submission" date="2019-06" db="EMBL/GenBank/DDBJ databases">
        <title>Sorghum-associated microbial communities from plants grown in Nebraska, USA.</title>
        <authorList>
            <person name="Schachtman D."/>
        </authorList>
    </citation>
    <scope>NUCLEOTIDE SEQUENCE [LARGE SCALE GENOMIC DNA]</scope>
    <source>
        <strain evidence="1 2">T529</strain>
    </source>
</reference>
<name>A0A561BB46_9BURK</name>